<protein>
    <submittedName>
        <fullName evidence="1">Uncharacterized protein</fullName>
    </submittedName>
</protein>
<proteinExistence type="predicted"/>
<dbReference type="Proteomes" id="UP001172386">
    <property type="component" value="Unassembled WGS sequence"/>
</dbReference>
<keyword evidence="2" id="KW-1185">Reference proteome</keyword>
<dbReference type="EMBL" id="JAPDRQ010000212">
    <property type="protein sequence ID" value="KAJ9652169.1"/>
    <property type="molecule type" value="Genomic_DNA"/>
</dbReference>
<comment type="caution">
    <text evidence="1">The sequence shown here is derived from an EMBL/GenBank/DDBJ whole genome shotgun (WGS) entry which is preliminary data.</text>
</comment>
<reference evidence="1" key="1">
    <citation type="submission" date="2022-10" db="EMBL/GenBank/DDBJ databases">
        <title>Culturing micro-colonial fungi from biological soil crusts in the Mojave desert and describing Neophaeococcomyces mojavensis, and introducing the new genera and species Taxawa tesnikishii.</title>
        <authorList>
            <person name="Kurbessoian T."/>
            <person name="Stajich J.E."/>
        </authorList>
    </citation>
    <scope>NUCLEOTIDE SEQUENCE</scope>
    <source>
        <strain evidence="1">JES_112</strain>
    </source>
</reference>
<sequence length="534" mass="60346">MSESRRNLSNIGVRRQQSHTRPTPTGQLRQDGGTRPAANGIRETARQQLAQRREEQLRQQDPSTSSSAKHNQQLRTSIEDEDAYLQRNRIVLSPRSYRQTSNTYAGVEFRAQSPAILVNPDFDLLPVVKSKQSRVAFDFYVNSYVTSIIEVSPQNASPYSSIIHQVLHDELLFTAFTTCSEAARWRTQSLYDDPPVHIVRGYGKTIQLLQQRLRSEHFAMTSPVLLTMGQLTAIETLTRNTSATARHLAGMNSVMKAKNGTSTSKDAPRSALQTAVDIWSEYFAFREKITNTIPKFDPLTYPSHPFNAKLSMQVASLPLGFNDIVLSGRISIELLNLMDRFNTYFTTLSAMIAAGTAHSDERTLLILRTAGYCIEYTQIRLLTVIERLILMSLISYVCRRDRVHPALINLRNYFQINCGYLTNVLTWSPTALHRQDYDSDLLKWIGVLLLLTSSPVAHARKLALKILPKRPEPLGILKTCQRFFWDEDLTNALLSGHTLVTNASNDIIADNVKQDPSEPRPENETRAEIEPSDL</sequence>
<accession>A0ACC2ZWU6</accession>
<evidence type="ECO:0000313" key="1">
    <source>
        <dbReference type="EMBL" id="KAJ9652169.1"/>
    </source>
</evidence>
<gene>
    <name evidence="1" type="ORF">H2198_008555</name>
</gene>
<organism evidence="1 2">
    <name type="scientific">Neophaeococcomyces mojaviensis</name>
    <dbReference type="NCBI Taxonomy" id="3383035"/>
    <lineage>
        <taxon>Eukaryota</taxon>
        <taxon>Fungi</taxon>
        <taxon>Dikarya</taxon>
        <taxon>Ascomycota</taxon>
        <taxon>Pezizomycotina</taxon>
        <taxon>Eurotiomycetes</taxon>
        <taxon>Chaetothyriomycetidae</taxon>
        <taxon>Chaetothyriales</taxon>
        <taxon>Chaetothyriales incertae sedis</taxon>
        <taxon>Neophaeococcomyces</taxon>
    </lineage>
</organism>
<evidence type="ECO:0000313" key="2">
    <source>
        <dbReference type="Proteomes" id="UP001172386"/>
    </source>
</evidence>
<name>A0ACC2ZWU6_9EURO</name>